<evidence type="ECO:0000313" key="1">
    <source>
        <dbReference type="EMBL" id="KAF0888688.1"/>
    </source>
</evidence>
<organism evidence="1 2">
    <name type="scientific">Oryza meyeriana var. granulata</name>
    <dbReference type="NCBI Taxonomy" id="110450"/>
    <lineage>
        <taxon>Eukaryota</taxon>
        <taxon>Viridiplantae</taxon>
        <taxon>Streptophyta</taxon>
        <taxon>Embryophyta</taxon>
        <taxon>Tracheophyta</taxon>
        <taxon>Spermatophyta</taxon>
        <taxon>Magnoliopsida</taxon>
        <taxon>Liliopsida</taxon>
        <taxon>Poales</taxon>
        <taxon>Poaceae</taxon>
        <taxon>BOP clade</taxon>
        <taxon>Oryzoideae</taxon>
        <taxon>Oryzeae</taxon>
        <taxon>Oryzinae</taxon>
        <taxon>Oryza</taxon>
        <taxon>Oryza meyeriana</taxon>
    </lineage>
</organism>
<gene>
    <name evidence="1" type="ORF">E2562_016484</name>
</gene>
<reference evidence="1 2" key="1">
    <citation type="submission" date="2019-11" db="EMBL/GenBank/DDBJ databases">
        <title>Whole genome sequence of Oryza granulata.</title>
        <authorList>
            <person name="Li W."/>
        </authorList>
    </citation>
    <scope>NUCLEOTIDE SEQUENCE [LARGE SCALE GENOMIC DNA]</scope>
    <source>
        <strain evidence="2">cv. Menghai</strain>
        <tissue evidence="1">Leaf</tissue>
    </source>
</reference>
<evidence type="ECO:0000313" key="2">
    <source>
        <dbReference type="Proteomes" id="UP000479710"/>
    </source>
</evidence>
<keyword evidence="2" id="KW-1185">Reference proteome</keyword>
<dbReference type="AlphaFoldDB" id="A0A6G1BKW3"/>
<accession>A0A6G1BKW3</accession>
<dbReference type="EMBL" id="SPHZ02000012">
    <property type="protein sequence ID" value="KAF0888688.1"/>
    <property type="molecule type" value="Genomic_DNA"/>
</dbReference>
<protein>
    <submittedName>
        <fullName evidence="1">Uncharacterized protein</fullName>
    </submittedName>
</protein>
<comment type="caution">
    <text evidence="1">The sequence shown here is derived from an EMBL/GenBank/DDBJ whole genome shotgun (WGS) entry which is preliminary data.</text>
</comment>
<proteinExistence type="predicted"/>
<sequence>MEKEEAEMTLSLPTADVEATTSLTVATSFHLHHFQMTRMAESLVPPAKSWNLHHAKKEKKCVAAVETNATEKSSPTAEAG</sequence>
<dbReference type="Proteomes" id="UP000479710">
    <property type="component" value="Unassembled WGS sequence"/>
</dbReference>
<name>A0A6G1BKW3_9ORYZ</name>